<evidence type="ECO:0000313" key="2">
    <source>
        <dbReference type="EnsemblMetazoa" id="XP_028131716.1"/>
    </source>
</evidence>
<accession>A0A6P7F875</accession>
<feature type="region of interest" description="Disordered" evidence="1">
    <location>
        <begin position="254"/>
        <end position="280"/>
    </location>
</feature>
<gene>
    <name evidence="4" type="primary">LOC114327328</name>
</gene>
<dbReference type="AlphaFoldDB" id="A0A6P7F875"/>
<dbReference type="EnsemblMetazoa" id="XM_028275915.2">
    <property type="protein sequence ID" value="XP_028131716.1"/>
    <property type="gene ID" value="LOC114327328"/>
</dbReference>
<evidence type="ECO:0000313" key="4">
    <source>
        <dbReference type="RefSeq" id="XP_028131716.1"/>
    </source>
</evidence>
<proteinExistence type="predicted"/>
<dbReference type="RefSeq" id="XP_028131716.1">
    <property type="nucleotide sequence ID" value="XM_028275915.1"/>
</dbReference>
<organism evidence="4">
    <name type="scientific">Diabrotica virgifera virgifera</name>
    <name type="common">western corn rootworm</name>
    <dbReference type="NCBI Taxonomy" id="50390"/>
    <lineage>
        <taxon>Eukaryota</taxon>
        <taxon>Metazoa</taxon>
        <taxon>Ecdysozoa</taxon>
        <taxon>Arthropoda</taxon>
        <taxon>Hexapoda</taxon>
        <taxon>Insecta</taxon>
        <taxon>Pterygota</taxon>
        <taxon>Neoptera</taxon>
        <taxon>Endopterygota</taxon>
        <taxon>Coleoptera</taxon>
        <taxon>Polyphaga</taxon>
        <taxon>Cucujiformia</taxon>
        <taxon>Chrysomeloidea</taxon>
        <taxon>Chrysomelidae</taxon>
        <taxon>Galerucinae</taxon>
        <taxon>Diabroticina</taxon>
        <taxon>Diabroticites</taxon>
        <taxon>Diabrotica</taxon>
    </lineage>
</organism>
<dbReference type="OrthoDB" id="6726710at2759"/>
<sequence>MTLSVLYGGCARKSMFKRCYFLFYNHCTFLLSVAALLSGAMAAPRGNQWWTNPCGVQTVQLRHGRSPAENQLRIFIKLIDNPVFKDLKAIYPSVAEHPPNRNCPRVNPVLQRMNNANLSLATQIFYESMIEIAKLIQKVQKVPVGTAIKFDSVERKRIYREVEVNLKSVMCEFSDRLPKLEPVEPKTVPIRFIRRNLSGKCLPKQMNLTEAQIVDNDLFKKMKKFFRQSKIILRRKARLNNRRPQVSQLRKKNLNPRRMRRRNFANKKRTMRQRKTSAAA</sequence>
<evidence type="ECO:0000313" key="3">
    <source>
        <dbReference type="Proteomes" id="UP001652700"/>
    </source>
</evidence>
<name>A0A6P7F875_DIAVI</name>
<protein>
    <submittedName>
        <fullName evidence="4">Uncharacterized protein LOC114327328 isoform X1</fullName>
    </submittedName>
</protein>
<dbReference type="GeneID" id="114327328"/>
<dbReference type="InParanoid" id="A0A6P7F875"/>
<reference evidence="4" key="1">
    <citation type="submission" date="2025-04" db="UniProtKB">
        <authorList>
            <consortium name="RefSeq"/>
        </authorList>
    </citation>
    <scope>IDENTIFICATION</scope>
    <source>
        <tissue evidence="4">Whole insect</tissue>
    </source>
</reference>
<dbReference type="KEGG" id="dvv:114327328"/>
<keyword evidence="3" id="KW-1185">Reference proteome</keyword>
<evidence type="ECO:0000256" key="1">
    <source>
        <dbReference type="SAM" id="MobiDB-lite"/>
    </source>
</evidence>
<dbReference type="Proteomes" id="UP001652700">
    <property type="component" value="Unplaced"/>
</dbReference>
<reference evidence="2" key="2">
    <citation type="submission" date="2025-05" db="UniProtKB">
        <authorList>
            <consortium name="EnsemblMetazoa"/>
        </authorList>
    </citation>
    <scope>IDENTIFICATION</scope>
</reference>